<reference evidence="3 4" key="1">
    <citation type="submission" date="2023-06" db="EMBL/GenBank/DDBJ databases">
        <title>Rock-solubilizing bacteria, Microbacterium invictum, promotes re-establishment of vegetation in rocky wasteland by accelerating rock bio-weathering and reshaping soil bacterial community.</title>
        <authorList>
            <person name="Liu C."/>
        </authorList>
    </citation>
    <scope>NUCLEOTIDE SEQUENCE [LARGE SCALE GENOMIC DNA]</scope>
    <source>
        <strain evidence="3 4">X-18</strain>
    </source>
</reference>
<dbReference type="InterPro" id="IPR001466">
    <property type="entry name" value="Beta-lactam-related"/>
</dbReference>
<dbReference type="InterPro" id="IPR050491">
    <property type="entry name" value="AmpC-like"/>
</dbReference>
<evidence type="ECO:0000256" key="1">
    <source>
        <dbReference type="SAM" id="MobiDB-lite"/>
    </source>
</evidence>
<dbReference type="PANTHER" id="PTHR46825">
    <property type="entry name" value="D-ALANYL-D-ALANINE-CARBOXYPEPTIDASE/ENDOPEPTIDASE AMPH"/>
    <property type="match status" value="1"/>
</dbReference>
<dbReference type="InterPro" id="IPR006311">
    <property type="entry name" value="TAT_signal"/>
</dbReference>
<sequence length="550" mass="57943">MNTTSDAGSLTRRTLLAGGGVIALTAVLASCFPAGPSQPSASASPSPSASPGGGGTAAPAAAELTDELIATFDAAVIQAFEDFGLVGAAVALFQGDEIVYNKGFGRRDLSTGESVTPNTRFRIGSNTKSMTSLLIAKYVDDGLVTWDTRIVDLWPDFVAPTPELTESLTLHRLLGMGSGLAEPETIEFFASGGGVDAEQLLRTIPYLEVISTTYDDTYAYNNTLVAAAPYLIMLADGTDPSELEERYARDIADLVFTPIGMDDAVFASDPRPYGGEFATGYQRDLEQNAERSPFVSIGGYGPAGMVMASSTDMARYLITQSKSGVAPDGTVVASAENVDRTHQPGVVVPPDAQNALPSLLLADTASTNYALGWFDEIFNDGQRMLWHAGGIDGFGSLMGFLPEEGIGFVALTNYEPNIGGLFNFSVQSSFLDMLFGLNADLPATLATVPATLRESQSEVVASTTAVDEGATEPFLGLYSDGFELARGGEELELRHDIRRMRLRATGPDEFVIMNGPSAVSGRSVALSTDAGGSRQMTIDGFPAVTWLSGD</sequence>
<organism evidence="3 4">
    <name type="scientific">Microbacterium invictum</name>
    <dbReference type="NCBI Taxonomy" id="515415"/>
    <lineage>
        <taxon>Bacteria</taxon>
        <taxon>Bacillati</taxon>
        <taxon>Actinomycetota</taxon>
        <taxon>Actinomycetes</taxon>
        <taxon>Micrococcales</taxon>
        <taxon>Microbacteriaceae</taxon>
        <taxon>Microbacterium</taxon>
    </lineage>
</organism>
<evidence type="ECO:0000313" key="3">
    <source>
        <dbReference type="EMBL" id="WQB71268.1"/>
    </source>
</evidence>
<proteinExistence type="predicted"/>
<dbReference type="RefSeq" id="WP_322411386.1">
    <property type="nucleotide sequence ID" value="NZ_CP139779.1"/>
</dbReference>
<dbReference type="PANTHER" id="PTHR46825:SF15">
    <property type="entry name" value="BETA-LACTAMASE-RELATED DOMAIN-CONTAINING PROTEIN"/>
    <property type="match status" value="1"/>
</dbReference>
<feature type="domain" description="Beta-lactamase-related" evidence="2">
    <location>
        <begin position="74"/>
        <end position="417"/>
    </location>
</feature>
<dbReference type="PROSITE" id="PS51318">
    <property type="entry name" value="TAT"/>
    <property type="match status" value="1"/>
</dbReference>
<dbReference type="EC" id="3.1.1.103" evidence="3"/>
<dbReference type="Pfam" id="PF00144">
    <property type="entry name" value="Beta-lactamase"/>
    <property type="match status" value="1"/>
</dbReference>
<dbReference type="SUPFAM" id="SSF56601">
    <property type="entry name" value="beta-lactamase/transpeptidase-like"/>
    <property type="match status" value="1"/>
</dbReference>
<dbReference type="EMBL" id="CP139779">
    <property type="protein sequence ID" value="WQB71268.1"/>
    <property type="molecule type" value="Genomic_DNA"/>
</dbReference>
<keyword evidence="4" id="KW-1185">Reference proteome</keyword>
<dbReference type="Gene3D" id="3.40.710.10">
    <property type="entry name" value="DD-peptidase/beta-lactamase superfamily"/>
    <property type="match status" value="1"/>
</dbReference>
<evidence type="ECO:0000259" key="2">
    <source>
        <dbReference type="Pfam" id="PF00144"/>
    </source>
</evidence>
<name>A0ABZ0VEC3_9MICO</name>
<feature type="compositionally biased region" description="Low complexity" evidence="1">
    <location>
        <begin position="36"/>
        <end position="50"/>
    </location>
</feature>
<keyword evidence="3" id="KW-0378">Hydrolase</keyword>
<accession>A0ABZ0VEC3</accession>
<feature type="region of interest" description="Disordered" evidence="1">
    <location>
        <begin position="36"/>
        <end position="59"/>
    </location>
</feature>
<dbReference type="InterPro" id="IPR012338">
    <property type="entry name" value="Beta-lactam/transpept-like"/>
</dbReference>
<protein>
    <submittedName>
        <fullName evidence="3">Serine hydrolase domain-containing protein</fullName>
        <ecNumber evidence="3">3.1.1.103</ecNumber>
    </submittedName>
</protein>
<dbReference type="GO" id="GO:0016787">
    <property type="term" value="F:hydrolase activity"/>
    <property type="evidence" value="ECO:0007669"/>
    <property type="project" value="UniProtKB-KW"/>
</dbReference>
<dbReference type="Proteomes" id="UP001324533">
    <property type="component" value="Chromosome"/>
</dbReference>
<evidence type="ECO:0000313" key="4">
    <source>
        <dbReference type="Proteomes" id="UP001324533"/>
    </source>
</evidence>
<gene>
    <name evidence="3" type="ORF">T9R20_04670</name>
</gene>